<sequence>MADTVFFVTKASGKQEAFDLGKLQHSLKRAGAPPSAMPEIEEAVQKMLYPGISTREIYRKAFSLLRKASPHMAARYKLKKAIMELGPSGFPFEKYVGKLLDFEGYDTQVGKIVQGHCVPHEIDVIALKDEQHFMIECKYHSEQNRKCDVKIPLYIHARFLDVEKMWQQRPGHDHKFHQGWIVTNTRFTDAAIQYGNCAGLRLISWNYPRKESLKKRIDRSGLHPLTCLTTLTKKEKQQLLDQGLVLCRELHRDLNQLRSVGVSEARLKKVEQEVRLLCEPESPIL</sequence>
<keyword evidence="1 3" id="KW-0547">Nucleotide-binding</keyword>
<name>A0A2D0N0G7_FLAN2</name>
<evidence type="ECO:0000313" key="5">
    <source>
        <dbReference type="EMBL" id="PHN01856.1"/>
    </source>
</evidence>
<dbReference type="AlphaFoldDB" id="A0A2D0N0G7"/>
<dbReference type="InterPro" id="IPR007560">
    <property type="entry name" value="Restrct_endonuc_IV_Mrr"/>
</dbReference>
<accession>A0A2D0N0G7</accession>
<dbReference type="GO" id="GO:0005524">
    <property type="term" value="F:ATP binding"/>
    <property type="evidence" value="ECO:0007669"/>
    <property type="project" value="UniProtKB-UniRule"/>
</dbReference>
<keyword evidence="2 3" id="KW-0067">ATP-binding</keyword>
<reference evidence="5 6" key="1">
    <citation type="submission" date="2017-10" db="EMBL/GenBank/DDBJ databases">
        <title>The draft genome sequence of Lewinella nigricans NBRC 102662.</title>
        <authorList>
            <person name="Wang K."/>
        </authorList>
    </citation>
    <scope>NUCLEOTIDE SEQUENCE [LARGE SCALE GENOMIC DNA]</scope>
    <source>
        <strain evidence="5 6">NBRC 102662</strain>
    </source>
</reference>
<dbReference type="GO" id="GO:0003677">
    <property type="term" value="F:DNA binding"/>
    <property type="evidence" value="ECO:0007669"/>
    <property type="project" value="InterPro"/>
</dbReference>
<evidence type="ECO:0000259" key="4">
    <source>
        <dbReference type="PROSITE" id="PS51161"/>
    </source>
</evidence>
<protein>
    <submittedName>
        <fullName evidence="5">ATPase</fullName>
    </submittedName>
</protein>
<dbReference type="GO" id="GO:0009307">
    <property type="term" value="P:DNA restriction-modification system"/>
    <property type="evidence" value="ECO:0007669"/>
    <property type="project" value="InterPro"/>
</dbReference>
<dbReference type="SUPFAM" id="SSF52980">
    <property type="entry name" value="Restriction endonuclease-like"/>
    <property type="match status" value="1"/>
</dbReference>
<dbReference type="OrthoDB" id="320396at2"/>
<organism evidence="5 6">
    <name type="scientific">Flavilitoribacter nigricans (strain ATCC 23147 / DSM 23189 / NBRC 102662 / NCIMB 1420 / SS-2)</name>
    <name type="common">Lewinella nigricans</name>
    <dbReference type="NCBI Taxonomy" id="1122177"/>
    <lineage>
        <taxon>Bacteria</taxon>
        <taxon>Pseudomonadati</taxon>
        <taxon>Bacteroidota</taxon>
        <taxon>Saprospiria</taxon>
        <taxon>Saprospirales</taxon>
        <taxon>Lewinellaceae</taxon>
        <taxon>Flavilitoribacter</taxon>
    </lineage>
</organism>
<evidence type="ECO:0000256" key="3">
    <source>
        <dbReference type="PROSITE-ProRule" id="PRU00492"/>
    </source>
</evidence>
<dbReference type="CDD" id="cd22308">
    <property type="entry name" value="Af1548-like"/>
    <property type="match status" value="1"/>
</dbReference>
<dbReference type="InterPro" id="IPR005144">
    <property type="entry name" value="ATP-cone_dom"/>
</dbReference>
<evidence type="ECO:0000256" key="2">
    <source>
        <dbReference type="ARBA" id="ARBA00022840"/>
    </source>
</evidence>
<dbReference type="InterPro" id="IPR011335">
    <property type="entry name" value="Restrct_endonuc-II-like"/>
</dbReference>
<evidence type="ECO:0000313" key="6">
    <source>
        <dbReference type="Proteomes" id="UP000223913"/>
    </source>
</evidence>
<dbReference type="InterPro" id="IPR011856">
    <property type="entry name" value="tRNA_endonuc-like_dom_sf"/>
</dbReference>
<keyword evidence="6" id="KW-1185">Reference proteome</keyword>
<dbReference type="Gene3D" id="3.40.1350.10">
    <property type="match status" value="1"/>
</dbReference>
<feature type="domain" description="ATP-cone" evidence="4">
    <location>
        <begin position="6"/>
        <end position="87"/>
    </location>
</feature>
<dbReference type="GO" id="GO:0004519">
    <property type="term" value="F:endonuclease activity"/>
    <property type="evidence" value="ECO:0007669"/>
    <property type="project" value="InterPro"/>
</dbReference>
<proteinExistence type="predicted"/>
<dbReference type="RefSeq" id="WP_099154746.1">
    <property type="nucleotide sequence ID" value="NZ_PDUD01000048.1"/>
</dbReference>
<gene>
    <name evidence="5" type="ORF">CRP01_35050</name>
</gene>
<dbReference type="PROSITE" id="PS51161">
    <property type="entry name" value="ATP_CONE"/>
    <property type="match status" value="1"/>
</dbReference>
<dbReference type="Pfam" id="PF04471">
    <property type="entry name" value="Mrr_cat"/>
    <property type="match status" value="1"/>
</dbReference>
<evidence type="ECO:0000256" key="1">
    <source>
        <dbReference type="ARBA" id="ARBA00022741"/>
    </source>
</evidence>
<comment type="caution">
    <text evidence="5">The sequence shown here is derived from an EMBL/GenBank/DDBJ whole genome shotgun (WGS) entry which is preliminary data.</text>
</comment>
<dbReference type="Proteomes" id="UP000223913">
    <property type="component" value="Unassembled WGS sequence"/>
</dbReference>
<dbReference type="EMBL" id="PDUD01000048">
    <property type="protein sequence ID" value="PHN01856.1"/>
    <property type="molecule type" value="Genomic_DNA"/>
</dbReference>